<dbReference type="GO" id="GO:0016874">
    <property type="term" value="F:ligase activity"/>
    <property type="evidence" value="ECO:0007669"/>
    <property type="project" value="UniProtKB-KW"/>
</dbReference>
<keyword evidence="3" id="KW-0436">Ligase</keyword>
<dbReference type="SUPFAM" id="SSF56801">
    <property type="entry name" value="Acetyl-CoA synthetase-like"/>
    <property type="match status" value="1"/>
</dbReference>
<dbReference type="InterPro" id="IPR045851">
    <property type="entry name" value="AMP-bd_C_sf"/>
</dbReference>
<keyword evidence="4" id="KW-1185">Reference proteome</keyword>
<dbReference type="PANTHER" id="PTHR43767:SF1">
    <property type="entry name" value="NONRIBOSOMAL PEPTIDE SYNTHASE PES1 (EUROFUNG)-RELATED"/>
    <property type="match status" value="1"/>
</dbReference>
<dbReference type="Proteomes" id="UP001501470">
    <property type="component" value="Unassembled WGS sequence"/>
</dbReference>
<dbReference type="Gene3D" id="3.40.50.12780">
    <property type="entry name" value="N-terminal domain of ligase-like"/>
    <property type="match status" value="1"/>
</dbReference>
<evidence type="ECO:0000313" key="4">
    <source>
        <dbReference type="Proteomes" id="UP001501470"/>
    </source>
</evidence>
<dbReference type="NCBIfam" id="NF004837">
    <property type="entry name" value="PRK06187.1"/>
    <property type="match status" value="1"/>
</dbReference>
<proteinExistence type="predicted"/>
<comment type="caution">
    <text evidence="3">The sequence shown here is derived from an EMBL/GenBank/DDBJ whole genome shotgun (WGS) entry which is preliminary data.</text>
</comment>
<evidence type="ECO:0000259" key="1">
    <source>
        <dbReference type="Pfam" id="PF00501"/>
    </source>
</evidence>
<reference evidence="4" key="1">
    <citation type="journal article" date="2019" name="Int. J. Syst. Evol. Microbiol.">
        <title>The Global Catalogue of Microorganisms (GCM) 10K type strain sequencing project: providing services to taxonomists for standard genome sequencing and annotation.</title>
        <authorList>
            <consortium name="The Broad Institute Genomics Platform"/>
            <consortium name="The Broad Institute Genome Sequencing Center for Infectious Disease"/>
            <person name="Wu L."/>
            <person name="Ma J."/>
        </authorList>
    </citation>
    <scope>NUCLEOTIDE SEQUENCE [LARGE SCALE GENOMIC DNA]</scope>
    <source>
        <strain evidence="4">JCM 15933</strain>
    </source>
</reference>
<dbReference type="PANTHER" id="PTHR43767">
    <property type="entry name" value="LONG-CHAIN-FATTY-ACID--COA LIGASE"/>
    <property type="match status" value="1"/>
</dbReference>
<dbReference type="InterPro" id="IPR000873">
    <property type="entry name" value="AMP-dep_synth/lig_dom"/>
</dbReference>
<dbReference type="InterPro" id="IPR050237">
    <property type="entry name" value="ATP-dep_AMP-bd_enzyme"/>
</dbReference>
<sequence>MYLTQVLHNAVRHRAAYPLTMFDGRVRSVAECVDRVGRLAAGLRVLGVGEGDRVALLAANSDRYHESLLAVAWAGGIVVPLNTRWVADEVRFALSDCSATVVITDERLLPVVAAVRQSAPVRTVVVMSDGRPPAGMVSFEELIGGHAPMPDVGRGGAETLGVFYTGGTTGRAKGAVLSHDNVFASAWGCLATGQFTTPGGRLLHAAPMFHLADFAIWIAGLLTGGTHVMVDGFTPGGVLAAIERYAVTDVLLVPTMIQVLADCPEAERFDVSSLVRLIYGGSPMPAATLAAARRMFPGAGLVQAYGMTELAPVATLLGPAEHDVPRLAASAGRAAPHAEVRVVDAAGDEVAAGVVGEVVVRGDHVMAGYWQRPEETAAALRDGWMHTGDAGYFDDDGYLFVVDRIKDMIIVGGENVYSVEVEHVLLQHPTVAACAVIGLPDARWGERVHALVVPAGDGADGEQLRAFCRGRLAGYKIPRTVELVASLPVSPAGKVLKSRLRQERVR</sequence>
<dbReference type="Gene3D" id="3.30.300.30">
    <property type="match status" value="1"/>
</dbReference>
<evidence type="ECO:0000259" key="2">
    <source>
        <dbReference type="Pfam" id="PF13193"/>
    </source>
</evidence>
<dbReference type="InterPro" id="IPR042099">
    <property type="entry name" value="ANL_N_sf"/>
</dbReference>
<feature type="domain" description="AMP-binding enzyme C-terminal" evidence="2">
    <location>
        <begin position="420"/>
        <end position="494"/>
    </location>
</feature>
<dbReference type="Pfam" id="PF13193">
    <property type="entry name" value="AMP-binding_C"/>
    <property type="match status" value="1"/>
</dbReference>
<protein>
    <submittedName>
        <fullName evidence="3">Long-chain fatty acid--CoA ligase</fullName>
    </submittedName>
</protein>
<gene>
    <name evidence="3" type="ORF">GCM10009827_107150</name>
</gene>
<feature type="domain" description="AMP-dependent synthetase/ligase" evidence="1">
    <location>
        <begin position="16"/>
        <end position="370"/>
    </location>
</feature>
<evidence type="ECO:0000313" key="3">
    <source>
        <dbReference type="EMBL" id="GAA1568004.1"/>
    </source>
</evidence>
<organism evidence="3 4">
    <name type="scientific">Dactylosporangium maewongense</name>
    <dbReference type="NCBI Taxonomy" id="634393"/>
    <lineage>
        <taxon>Bacteria</taxon>
        <taxon>Bacillati</taxon>
        <taxon>Actinomycetota</taxon>
        <taxon>Actinomycetes</taxon>
        <taxon>Micromonosporales</taxon>
        <taxon>Micromonosporaceae</taxon>
        <taxon>Dactylosporangium</taxon>
    </lineage>
</organism>
<accession>A0ABP4P0F1</accession>
<name>A0ABP4P0F1_9ACTN</name>
<dbReference type="InterPro" id="IPR025110">
    <property type="entry name" value="AMP-bd_C"/>
</dbReference>
<dbReference type="Pfam" id="PF00501">
    <property type="entry name" value="AMP-binding"/>
    <property type="match status" value="1"/>
</dbReference>
<dbReference type="EMBL" id="BAAAQD010000039">
    <property type="protein sequence ID" value="GAA1568004.1"/>
    <property type="molecule type" value="Genomic_DNA"/>
</dbReference>